<dbReference type="OrthoDB" id="145485at2"/>
<dbReference type="GO" id="GO:0050071">
    <property type="term" value="F:phosphatidylglycerol lysyltransferase activity"/>
    <property type="evidence" value="ECO:0007669"/>
    <property type="project" value="UniProtKB-EC"/>
</dbReference>
<comment type="subcellular location">
    <subcellularLocation>
        <location evidence="1 14">Cell membrane</location>
        <topology evidence="1 14">Multi-pass membrane protein</topology>
    </subcellularLocation>
</comment>
<dbReference type="InterPro" id="IPR024320">
    <property type="entry name" value="LPG_synthase_C"/>
</dbReference>
<dbReference type="Pfam" id="PF03706">
    <property type="entry name" value="LPG_synthase_TM"/>
    <property type="match status" value="1"/>
</dbReference>
<accession>A0A371IT85</accession>
<evidence type="ECO:0000259" key="15">
    <source>
        <dbReference type="Pfam" id="PF09924"/>
    </source>
</evidence>
<evidence type="ECO:0000256" key="9">
    <source>
        <dbReference type="ARBA" id="ARBA00023098"/>
    </source>
</evidence>
<keyword evidence="9 14" id="KW-0443">Lipid metabolism</keyword>
<dbReference type="Pfam" id="PF09924">
    <property type="entry name" value="LPG_synthase_C"/>
    <property type="match status" value="1"/>
</dbReference>
<feature type="transmembrane region" description="Helical" evidence="14">
    <location>
        <begin position="12"/>
        <end position="29"/>
    </location>
</feature>
<evidence type="ECO:0000256" key="10">
    <source>
        <dbReference type="ARBA" id="ARBA00023136"/>
    </source>
</evidence>
<feature type="transmembrane region" description="Helical" evidence="14">
    <location>
        <begin position="358"/>
        <end position="381"/>
    </location>
</feature>
<evidence type="ECO:0000313" key="16">
    <source>
        <dbReference type="EMBL" id="RDY23694.1"/>
    </source>
</evidence>
<comment type="catalytic activity">
    <reaction evidence="13 14">
        <text>L-lysyl-tRNA(Lys) + a 1,2-diacyl-sn-glycero-3-phospho-(1'-sn-glycerol) = a 1,2-diacyl-sn-glycero-3-phospho-1'-(3'-O-L-lysyl)-sn-glycerol + tRNA(Lys)</text>
        <dbReference type="Rhea" id="RHEA:10668"/>
        <dbReference type="Rhea" id="RHEA-COMP:9696"/>
        <dbReference type="Rhea" id="RHEA-COMP:9697"/>
        <dbReference type="ChEBI" id="CHEBI:64716"/>
        <dbReference type="ChEBI" id="CHEBI:75792"/>
        <dbReference type="ChEBI" id="CHEBI:78442"/>
        <dbReference type="ChEBI" id="CHEBI:78529"/>
        <dbReference type="EC" id="2.3.2.3"/>
    </reaction>
</comment>
<dbReference type="GO" id="GO:0046677">
    <property type="term" value="P:response to antibiotic"/>
    <property type="evidence" value="ECO:0007669"/>
    <property type="project" value="UniProtKB-KW"/>
</dbReference>
<evidence type="ECO:0000256" key="2">
    <source>
        <dbReference type="ARBA" id="ARBA00008627"/>
    </source>
</evidence>
<evidence type="ECO:0000313" key="17">
    <source>
        <dbReference type="Proteomes" id="UP000243494"/>
    </source>
</evidence>
<dbReference type="RefSeq" id="WP_095405843.1">
    <property type="nucleotide sequence ID" value="NZ_NOJZ02000009.1"/>
</dbReference>
<dbReference type="InterPro" id="IPR051211">
    <property type="entry name" value="PG_lysyltransferase"/>
</dbReference>
<evidence type="ECO:0000256" key="3">
    <source>
        <dbReference type="ARBA" id="ARBA00012014"/>
    </source>
</evidence>
<dbReference type="GO" id="GO:0005886">
    <property type="term" value="C:plasma membrane"/>
    <property type="evidence" value="ECO:0007669"/>
    <property type="project" value="UniProtKB-SubCell"/>
</dbReference>
<feature type="transmembrane region" description="Helical" evidence="14">
    <location>
        <begin position="201"/>
        <end position="223"/>
    </location>
</feature>
<feature type="transmembrane region" description="Helical" evidence="14">
    <location>
        <begin position="442"/>
        <end position="464"/>
    </location>
</feature>
<sequence>MNKLKKNKMITYLKLVFVLVILSIIVKEFKNIVTDFNMDNFIMYADKLSVFNIFIIVCLGIISYIPLSFYDFVLKKRVGIKLDNKKLYKFSWIASSISSIVGFGGTSAIALKTHFYNDHVKDKKLLVKEISKIVALNLTGFSMVCFLYAILNLSDLKQLNLIKTLTLVIGAYLPILSIYLIRKFIKGSSEERIDIIDMFKIIGISLLEWITTIILIYGILIILGERIAFMKFFPIFVMAISVAILSMSPGGIGTFDLTLLLGLEGLGVPSEKVLLAAFLYRVTYYIVPLSIGLILYVSELWINIDERLKNIVTSAFSNLAHFGLKLLVLSAGIVLLISEAMPGVIERTHLLKKVFNFSIIYVSGDVAIVIGFLLIAISNVITFKSKKIYKTTMILVILGGLFSLLKGFDYEETIYLIIVGIILWASKKQFYREGFILRWGKVIKDVFALLMFQGLYIFIVYANITGKARNIPIINIGTHYTHHYMMRILVVSIIGFVSSLIFLSILYYTNKSNDFPKVRLDECENKVNDILNEFKGSSVIHFIYLNDKYVYMNQEEDVLLQYQIYANKVVVLGNPVGDKDKFFKTIQNFYELCDRYGYTPVFCAIDEEMIPYLHETGYEFMKLGEEARVDLDSFTLEGRKMKSVRNALSRVEKESYIFDIVKPPFTGEFLQQIKSVSDEWLGDRDEKGFSVGFFDENYLNREPIAIIKNDNNEIKGFANFMPMYDGEQTLSIDLMRFSKDTCNGIMDFMFVNLFKWGKEHGYSEFNMGMAPLSNVGVSKYSFLSEKIAAQVYMHGQYFYSFKGLKKFKEKYCESWDGRYMAYKRKTSLVFTMIQVILLVSKGKKYSQNKSKYESLNSYQI</sequence>
<evidence type="ECO:0000256" key="13">
    <source>
        <dbReference type="ARBA" id="ARBA00047540"/>
    </source>
</evidence>
<dbReference type="Proteomes" id="UP000243494">
    <property type="component" value="Unassembled WGS sequence"/>
</dbReference>
<reference evidence="16 17" key="1">
    <citation type="journal article" date="2017" name="Genome Announc.">
        <title>Draft Genome Sequence of Romboutsia maritimum sp. nov. Strain CCRI-22766(T), Isolated from Coastal Estuarine Mud.</title>
        <authorList>
            <person name="Maheux A.F."/>
            <person name="Boudreau D.K."/>
            <person name="Berube E."/>
            <person name="Boissinot M."/>
            <person name="Raymond F."/>
            <person name="Brodeur S."/>
            <person name="Corbeil J."/>
            <person name="Brightwell G."/>
            <person name="Broda D."/>
            <person name="Omar R.F."/>
            <person name="Bergeron M.G."/>
        </authorList>
    </citation>
    <scope>NUCLEOTIDE SEQUENCE [LARGE SCALE GENOMIC DNA]</scope>
    <source>
        <strain evidence="16 17">CCRI-22766</strain>
    </source>
</reference>
<feature type="transmembrane region" description="Helical" evidence="14">
    <location>
        <begin position="388"/>
        <end position="408"/>
    </location>
</feature>
<comment type="similarity">
    <text evidence="2 14">Belongs to the LPG synthase family.</text>
</comment>
<feature type="transmembrane region" description="Helical" evidence="14">
    <location>
        <begin position="161"/>
        <end position="181"/>
    </location>
</feature>
<dbReference type="SUPFAM" id="SSF55729">
    <property type="entry name" value="Acyl-CoA N-acyltransferases (Nat)"/>
    <property type="match status" value="1"/>
</dbReference>
<evidence type="ECO:0000256" key="5">
    <source>
        <dbReference type="ARBA" id="ARBA00022475"/>
    </source>
</evidence>
<feature type="transmembrane region" description="Helical" evidence="14">
    <location>
        <begin position="49"/>
        <end position="70"/>
    </location>
</feature>
<dbReference type="GO" id="GO:0055091">
    <property type="term" value="P:phospholipid homeostasis"/>
    <property type="evidence" value="ECO:0007669"/>
    <property type="project" value="TreeGrafter"/>
</dbReference>
<dbReference type="PANTHER" id="PTHR34697">
    <property type="entry name" value="PHOSPHATIDYLGLYCEROL LYSYLTRANSFERASE"/>
    <property type="match status" value="1"/>
</dbReference>
<evidence type="ECO:0000256" key="8">
    <source>
        <dbReference type="ARBA" id="ARBA00022989"/>
    </source>
</evidence>
<dbReference type="InterPro" id="IPR022791">
    <property type="entry name" value="L-PG_synthase/AglD"/>
</dbReference>
<dbReference type="EMBL" id="NOJZ02000009">
    <property type="protein sequence ID" value="RDY23694.1"/>
    <property type="molecule type" value="Genomic_DNA"/>
</dbReference>
<evidence type="ECO:0000256" key="1">
    <source>
        <dbReference type="ARBA" id="ARBA00004651"/>
    </source>
</evidence>
<comment type="function">
    <text evidence="14">Catalyzes the transfer of a lysyl group from L-lysyl-tRNA(Lys) to membrane-bound phosphatidylglycerol (PG), which produces lysylphosphatidylglycerol (LPG), a major component of the bacterial membrane with a positive net charge. LPG synthesis contributes to bacterial virulence as it is involved in the resistance mechanism against cationic antimicrobial peptides (CAMP) produces by the host's immune system (defensins, cathelicidins) and by the competing microorganisms.</text>
</comment>
<evidence type="ECO:0000256" key="7">
    <source>
        <dbReference type="ARBA" id="ARBA00022692"/>
    </source>
</evidence>
<feature type="transmembrane region" description="Helical" evidence="14">
    <location>
        <begin position="484"/>
        <end position="509"/>
    </location>
</feature>
<dbReference type="EC" id="2.3.2.3" evidence="3 14"/>
<evidence type="ECO:0000256" key="14">
    <source>
        <dbReference type="RuleBase" id="RU363042"/>
    </source>
</evidence>
<dbReference type="PANTHER" id="PTHR34697:SF2">
    <property type="entry name" value="PHOSPHATIDYLGLYCEROL LYSYLTRANSFERASE"/>
    <property type="match status" value="1"/>
</dbReference>
<keyword evidence="5" id="KW-1003">Cell membrane</keyword>
<gene>
    <name evidence="14 16" type="primary">mprF</name>
    <name evidence="16" type="ORF">CHF27_007100</name>
</gene>
<keyword evidence="17" id="KW-1185">Reference proteome</keyword>
<proteinExistence type="inferred from homology"/>
<name>A0A371IT85_9FIRM</name>
<keyword evidence="6 14" id="KW-0808">Transferase</keyword>
<keyword evidence="11 14" id="KW-0046">Antibiotic resistance</keyword>
<comment type="caution">
    <text evidence="16">The sequence shown here is derived from an EMBL/GenBank/DDBJ whole genome shotgun (WGS) entry which is preliminary data.</text>
</comment>
<feature type="transmembrane region" description="Helical" evidence="14">
    <location>
        <begin position="282"/>
        <end position="304"/>
    </location>
</feature>
<keyword evidence="8 14" id="KW-1133">Transmembrane helix</keyword>
<dbReference type="GO" id="GO:0006629">
    <property type="term" value="P:lipid metabolic process"/>
    <property type="evidence" value="ECO:0007669"/>
    <property type="project" value="UniProtKB-KW"/>
</dbReference>
<evidence type="ECO:0000256" key="6">
    <source>
        <dbReference type="ARBA" id="ARBA00022679"/>
    </source>
</evidence>
<feature type="transmembrane region" description="Helical" evidence="14">
    <location>
        <begin position="130"/>
        <end position="149"/>
    </location>
</feature>
<dbReference type="AlphaFoldDB" id="A0A371IT85"/>
<feature type="transmembrane region" description="Helical" evidence="14">
    <location>
        <begin position="90"/>
        <end position="110"/>
    </location>
</feature>
<evidence type="ECO:0000256" key="12">
    <source>
        <dbReference type="ARBA" id="ARBA00031899"/>
    </source>
</evidence>
<feature type="transmembrane region" description="Helical" evidence="14">
    <location>
        <begin position="235"/>
        <end position="262"/>
    </location>
</feature>
<keyword evidence="10 14" id="KW-0472">Membrane</keyword>
<evidence type="ECO:0000256" key="11">
    <source>
        <dbReference type="ARBA" id="ARBA00023251"/>
    </source>
</evidence>
<dbReference type="InterPro" id="IPR016181">
    <property type="entry name" value="Acyl_CoA_acyltransferase"/>
</dbReference>
<protein>
    <recommendedName>
        <fullName evidence="4 14">Phosphatidylglycerol lysyltransferase</fullName>
        <ecNumber evidence="3 14">2.3.2.3</ecNumber>
    </recommendedName>
    <alternativeName>
        <fullName evidence="12 14">Lysylphosphatidylglycerol synthase</fullName>
    </alternativeName>
</protein>
<keyword evidence="7 14" id="KW-0812">Transmembrane</keyword>
<dbReference type="NCBIfam" id="NF033480">
    <property type="entry name" value="bifunc_MprF"/>
    <property type="match status" value="1"/>
</dbReference>
<feature type="transmembrane region" description="Helical" evidence="14">
    <location>
        <begin position="316"/>
        <end position="338"/>
    </location>
</feature>
<evidence type="ECO:0000256" key="4">
    <source>
        <dbReference type="ARBA" id="ARBA00021546"/>
    </source>
</evidence>
<organism evidence="16 17">
    <name type="scientific">Romboutsia maritimum</name>
    <dbReference type="NCBI Taxonomy" id="2020948"/>
    <lineage>
        <taxon>Bacteria</taxon>
        <taxon>Bacillati</taxon>
        <taxon>Bacillota</taxon>
        <taxon>Clostridia</taxon>
        <taxon>Peptostreptococcales</taxon>
        <taxon>Peptostreptococcaceae</taxon>
        <taxon>Romboutsia</taxon>
    </lineage>
</organism>
<feature type="domain" description="Phosphatidylglycerol lysyltransferase C-terminal" evidence="15">
    <location>
        <begin position="532"/>
        <end position="822"/>
    </location>
</feature>